<keyword evidence="1" id="KW-0472">Membrane</keyword>
<keyword evidence="1" id="KW-1133">Transmembrane helix</keyword>
<organism evidence="2 3">
    <name type="scientific">Candidatus Doudnabacteria bacterium RIFCSPHIGHO2_01_FULL_41_86</name>
    <dbReference type="NCBI Taxonomy" id="1817821"/>
    <lineage>
        <taxon>Bacteria</taxon>
        <taxon>Candidatus Doudnaibacteriota</taxon>
    </lineage>
</organism>
<dbReference type="AlphaFoldDB" id="A0A1F5N8E5"/>
<dbReference type="Proteomes" id="UP000177610">
    <property type="component" value="Unassembled WGS sequence"/>
</dbReference>
<keyword evidence="1" id="KW-0812">Transmembrane</keyword>
<dbReference type="EMBL" id="MFEH01000004">
    <property type="protein sequence ID" value="OGE73884.1"/>
    <property type="molecule type" value="Genomic_DNA"/>
</dbReference>
<name>A0A1F5N8E5_9BACT</name>
<reference evidence="2 3" key="1">
    <citation type="journal article" date="2016" name="Nat. Commun.">
        <title>Thousands of microbial genomes shed light on interconnected biogeochemical processes in an aquifer system.</title>
        <authorList>
            <person name="Anantharaman K."/>
            <person name="Brown C.T."/>
            <person name="Hug L.A."/>
            <person name="Sharon I."/>
            <person name="Castelle C.J."/>
            <person name="Probst A.J."/>
            <person name="Thomas B.C."/>
            <person name="Singh A."/>
            <person name="Wilkins M.J."/>
            <person name="Karaoz U."/>
            <person name="Brodie E.L."/>
            <person name="Williams K.H."/>
            <person name="Hubbard S.S."/>
            <person name="Banfield J.F."/>
        </authorList>
    </citation>
    <scope>NUCLEOTIDE SEQUENCE [LARGE SCALE GENOMIC DNA]</scope>
</reference>
<protein>
    <submittedName>
        <fullName evidence="2">Uncharacterized protein</fullName>
    </submittedName>
</protein>
<sequence length="118" mass="13227">MSEDKLEKEIEEYAKLGASDKKIDVAGLMINALQKHERNLIPVKEKRIAYLVSLALPPLGFIYAIKFYLSDKDDGSQAALFCTLLTVFSLIISFFLVKTMLSGAGTSLDQIQYLNETY</sequence>
<gene>
    <name evidence="2" type="ORF">A2717_04605</name>
</gene>
<evidence type="ECO:0000256" key="1">
    <source>
        <dbReference type="SAM" id="Phobius"/>
    </source>
</evidence>
<feature type="transmembrane region" description="Helical" evidence="1">
    <location>
        <begin position="75"/>
        <end position="97"/>
    </location>
</feature>
<evidence type="ECO:0000313" key="2">
    <source>
        <dbReference type="EMBL" id="OGE73884.1"/>
    </source>
</evidence>
<feature type="transmembrane region" description="Helical" evidence="1">
    <location>
        <begin position="48"/>
        <end position="69"/>
    </location>
</feature>
<comment type="caution">
    <text evidence="2">The sequence shown here is derived from an EMBL/GenBank/DDBJ whole genome shotgun (WGS) entry which is preliminary data.</text>
</comment>
<proteinExistence type="predicted"/>
<dbReference type="STRING" id="1817821.A2717_04605"/>
<accession>A0A1F5N8E5</accession>
<evidence type="ECO:0000313" key="3">
    <source>
        <dbReference type="Proteomes" id="UP000177610"/>
    </source>
</evidence>